<accession>A0ABP0WQN4</accession>
<evidence type="ECO:0000313" key="1">
    <source>
        <dbReference type="EMBL" id="CAK9269163.1"/>
    </source>
</evidence>
<keyword evidence="2" id="KW-1185">Reference proteome</keyword>
<sequence>MASPSSSSSFLCCGTAAALQRRSTLRSLLQRCNVAPRSGAAAATLHGAERLQHRSKLRSCCGAAARLHAMQRELLQRYNALWSSMLAAELLQRSSMA</sequence>
<reference evidence="1 2" key="1">
    <citation type="submission" date="2024-02" db="EMBL/GenBank/DDBJ databases">
        <authorList>
            <consortium name="ELIXIR-Norway"/>
            <consortium name="Elixir Norway"/>
        </authorList>
    </citation>
    <scope>NUCLEOTIDE SEQUENCE [LARGE SCALE GENOMIC DNA]</scope>
</reference>
<gene>
    <name evidence="1" type="ORF">CSSPJE1EN1_LOCUS14641</name>
</gene>
<evidence type="ECO:0000313" key="2">
    <source>
        <dbReference type="Proteomes" id="UP001497444"/>
    </source>
</evidence>
<dbReference type="EMBL" id="OZ020097">
    <property type="protein sequence ID" value="CAK9269163.1"/>
    <property type="molecule type" value="Genomic_DNA"/>
</dbReference>
<organism evidence="1 2">
    <name type="scientific">Sphagnum jensenii</name>
    <dbReference type="NCBI Taxonomy" id="128206"/>
    <lineage>
        <taxon>Eukaryota</taxon>
        <taxon>Viridiplantae</taxon>
        <taxon>Streptophyta</taxon>
        <taxon>Embryophyta</taxon>
        <taxon>Bryophyta</taxon>
        <taxon>Sphagnophytina</taxon>
        <taxon>Sphagnopsida</taxon>
        <taxon>Sphagnales</taxon>
        <taxon>Sphagnaceae</taxon>
        <taxon>Sphagnum</taxon>
    </lineage>
</organism>
<proteinExistence type="predicted"/>
<name>A0ABP0WQN4_9BRYO</name>
<dbReference type="Proteomes" id="UP001497444">
    <property type="component" value="Chromosome 2"/>
</dbReference>
<protein>
    <submittedName>
        <fullName evidence="1">Uncharacterized protein</fullName>
    </submittedName>
</protein>